<dbReference type="AlphaFoldDB" id="A0A7X0VWD7"/>
<dbReference type="Proteomes" id="UP000564644">
    <property type="component" value="Unassembled WGS sequence"/>
</dbReference>
<dbReference type="EMBL" id="JACJVO010000019">
    <property type="protein sequence ID" value="MBB6732385.1"/>
    <property type="molecule type" value="Genomic_DNA"/>
</dbReference>
<dbReference type="InterPro" id="IPR034660">
    <property type="entry name" value="DinB/YfiT-like"/>
</dbReference>
<keyword evidence="3" id="KW-1185">Reference proteome</keyword>
<dbReference type="SUPFAM" id="SSF109854">
    <property type="entry name" value="DinB/YfiT-like putative metalloenzymes"/>
    <property type="match status" value="1"/>
</dbReference>
<dbReference type="NCBIfam" id="NF009807">
    <property type="entry name" value="PRK13291.1"/>
    <property type="match status" value="1"/>
</dbReference>
<evidence type="ECO:0000313" key="2">
    <source>
        <dbReference type="EMBL" id="MBB6732385.1"/>
    </source>
</evidence>
<dbReference type="InterPro" id="IPR024775">
    <property type="entry name" value="DinB-like"/>
</dbReference>
<dbReference type="RefSeq" id="WP_185130051.1">
    <property type="nucleotide sequence ID" value="NZ_JACJVO010000019.1"/>
</dbReference>
<organism evidence="2 3">
    <name type="scientific">Cohnella zeiphila</name>
    <dbReference type="NCBI Taxonomy" id="2761120"/>
    <lineage>
        <taxon>Bacteria</taxon>
        <taxon>Bacillati</taxon>
        <taxon>Bacillota</taxon>
        <taxon>Bacilli</taxon>
        <taxon>Bacillales</taxon>
        <taxon>Paenibacillaceae</taxon>
        <taxon>Cohnella</taxon>
    </lineage>
</organism>
<protein>
    <submittedName>
        <fullName evidence="2">Putative metal-dependent hydrolase</fullName>
    </submittedName>
</protein>
<name>A0A7X0VWD7_9BACL</name>
<gene>
    <name evidence="2" type="ORF">H7C18_15805</name>
</gene>
<dbReference type="Gene3D" id="1.20.120.450">
    <property type="entry name" value="dinb family like domain"/>
    <property type="match status" value="1"/>
</dbReference>
<accession>A0A7X0VWD7</accession>
<comment type="caution">
    <text evidence="2">The sequence shown here is derived from an EMBL/GenBank/DDBJ whole genome shotgun (WGS) entry which is preliminary data.</text>
</comment>
<keyword evidence="2" id="KW-0378">Hydrolase</keyword>
<proteinExistence type="predicted"/>
<evidence type="ECO:0000313" key="3">
    <source>
        <dbReference type="Proteomes" id="UP000564644"/>
    </source>
</evidence>
<sequence>MNVDAQRYPIGRFEPLPELTAEKRASLIRQLEGLAAELRRLVVNLSPDQLGMSYRPGGWSVRQVVHHLADNDMNAVLRFKRALTEEEPSASSYDQDKWAELPDYRETPIETSLDLLESLHCRFQVLLRALDPAEFRRTLRTEALGLITLDTALQRFVWHDRHHLAQIEGLVRRI</sequence>
<dbReference type="Pfam" id="PF12867">
    <property type="entry name" value="DinB_2"/>
    <property type="match status" value="1"/>
</dbReference>
<dbReference type="GO" id="GO:0016787">
    <property type="term" value="F:hydrolase activity"/>
    <property type="evidence" value="ECO:0007669"/>
    <property type="project" value="UniProtKB-KW"/>
</dbReference>
<evidence type="ECO:0000259" key="1">
    <source>
        <dbReference type="Pfam" id="PF12867"/>
    </source>
</evidence>
<feature type="domain" description="DinB-like" evidence="1">
    <location>
        <begin position="30"/>
        <end position="167"/>
    </location>
</feature>
<reference evidence="2 3" key="1">
    <citation type="submission" date="2020-08" db="EMBL/GenBank/DDBJ databases">
        <title>Cohnella phylogeny.</title>
        <authorList>
            <person name="Dunlap C."/>
        </authorList>
    </citation>
    <scope>NUCLEOTIDE SEQUENCE [LARGE SCALE GENOMIC DNA]</scope>
    <source>
        <strain evidence="2 3">CBP 2801</strain>
    </source>
</reference>